<dbReference type="RefSeq" id="WP_413779630.1">
    <property type="nucleotide sequence ID" value="NZ_JAUOZS010000001.1"/>
</dbReference>
<evidence type="ECO:0008006" key="4">
    <source>
        <dbReference type="Google" id="ProtNLM"/>
    </source>
</evidence>
<evidence type="ECO:0000313" key="2">
    <source>
        <dbReference type="EMBL" id="MDT8901106.1"/>
    </source>
</evidence>
<gene>
    <name evidence="2" type="ORF">Q4T40_07645</name>
</gene>
<feature type="chain" id="PRO_5047061550" description="Lipoprotein" evidence="1">
    <location>
        <begin position="23"/>
        <end position="247"/>
    </location>
</feature>
<evidence type="ECO:0000313" key="3">
    <source>
        <dbReference type="Proteomes" id="UP001254848"/>
    </source>
</evidence>
<proteinExistence type="predicted"/>
<comment type="caution">
    <text evidence="2">The sequence shown here is derived from an EMBL/GenBank/DDBJ whole genome shotgun (WGS) entry which is preliminary data.</text>
</comment>
<protein>
    <recommendedName>
        <fullName evidence="4">Lipoprotein</fullName>
    </recommendedName>
</protein>
<feature type="signal peptide" evidence="1">
    <location>
        <begin position="1"/>
        <end position="22"/>
    </location>
</feature>
<organism evidence="2 3">
    <name type="scientific">Anaeroselena agilis</name>
    <dbReference type="NCBI Taxonomy" id="3063788"/>
    <lineage>
        <taxon>Bacteria</taxon>
        <taxon>Bacillati</taxon>
        <taxon>Bacillota</taxon>
        <taxon>Negativicutes</taxon>
        <taxon>Acetonemataceae</taxon>
        <taxon>Anaeroselena</taxon>
    </lineage>
</organism>
<accession>A0ABU3NWC9</accession>
<sequence length="247" mass="26446">MRHFKTLAARVVSALLLGAVLAGCGLAGPAKKPDIGPAGKPEDVKPNPPVMERFVSAPALLYDLEAIAGTVFEGINKENWQEAESGLYNLQAAWQQTKAAVGDKKGVKDADEAIGKLVTSIMDKKITASYENLNKFMGSVSEVGKSYKLSPVADLIAVGNAVRSVSFYVADKNWSKAASKVKGLEDTWNKAKPTMEKLGVLGPVTITHSHVKQLKDAVNAESQGSAEEQVTSLNTSLGKIREYYRGK</sequence>
<keyword evidence="1" id="KW-0732">Signal</keyword>
<dbReference type="EMBL" id="JAUOZS010000001">
    <property type="protein sequence ID" value="MDT8901106.1"/>
    <property type="molecule type" value="Genomic_DNA"/>
</dbReference>
<reference evidence="2 3" key="1">
    <citation type="submission" date="2023-07" db="EMBL/GenBank/DDBJ databases">
        <title>The novel representative of Negativicutes class, Anaeroselena agilis gen. nov. sp. nov.</title>
        <authorList>
            <person name="Prokofeva M.I."/>
            <person name="Elcheninov A.G."/>
            <person name="Klyukina A."/>
            <person name="Kublanov I.V."/>
            <person name="Frolov E.N."/>
            <person name="Podosokorskaya O.A."/>
        </authorList>
    </citation>
    <scope>NUCLEOTIDE SEQUENCE [LARGE SCALE GENOMIC DNA]</scope>
    <source>
        <strain evidence="2 3">4137-cl</strain>
    </source>
</reference>
<keyword evidence="3" id="KW-1185">Reference proteome</keyword>
<dbReference type="PROSITE" id="PS51257">
    <property type="entry name" value="PROKAR_LIPOPROTEIN"/>
    <property type="match status" value="1"/>
</dbReference>
<dbReference type="Proteomes" id="UP001254848">
    <property type="component" value="Unassembled WGS sequence"/>
</dbReference>
<evidence type="ECO:0000256" key="1">
    <source>
        <dbReference type="SAM" id="SignalP"/>
    </source>
</evidence>
<name>A0ABU3NWC9_9FIRM</name>